<keyword evidence="5" id="KW-0704">Schiff base</keyword>
<evidence type="ECO:0000256" key="1">
    <source>
        <dbReference type="ARBA" id="ARBA00004816"/>
    </source>
</evidence>
<comment type="pathway">
    <text evidence="1">Carbohydrate degradation; 2-deoxy-D-ribose 1-phosphate degradation; D-glyceraldehyde 3-phosphate and acetaldehyde from 2-deoxy-alpha-D-ribose 1-phosphate: step 2/2.</text>
</comment>
<accession>A0ABS8IR94</accession>
<organism evidence="8 9">
    <name type="scientific">Massilia agrisoli</name>
    <dbReference type="NCBI Taxonomy" id="2892444"/>
    <lineage>
        <taxon>Bacteria</taxon>
        <taxon>Pseudomonadati</taxon>
        <taxon>Pseudomonadota</taxon>
        <taxon>Betaproteobacteria</taxon>
        <taxon>Burkholderiales</taxon>
        <taxon>Oxalobacteraceae</taxon>
        <taxon>Telluria group</taxon>
        <taxon>Massilia</taxon>
    </lineage>
</organism>
<comment type="caution">
    <text evidence="8">The sequence shown here is derived from an EMBL/GenBank/DDBJ whole genome shotgun (WGS) entry which is preliminary data.</text>
</comment>
<dbReference type="Gene3D" id="3.20.20.70">
    <property type="entry name" value="Aldolase class I"/>
    <property type="match status" value="1"/>
</dbReference>
<evidence type="ECO:0000313" key="9">
    <source>
        <dbReference type="Proteomes" id="UP001198701"/>
    </source>
</evidence>
<dbReference type="SUPFAM" id="SSF51569">
    <property type="entry name" value="Aldolase"/>
    <property type="match status" value="1"/>
</dbReference>
<evidence type="ECO:0000256" key="3">
    <source>
        <dbReference type="ARBA" id="ARBA00012515"/>
    </source>
</evidence>
<evidence type="ECO:0000313" key="8">
    <source>
        <dbReference type="EMBL" id="MCC6069805.1"/>
    </source>
</evidence>
<dbReference type="InterPro" id="IPR011343">
    <property type="entry name" value="DeoC"/>
</dbReference>
<reference evidence="8 9" key="1">
    <citation type="submission" date="2021-11" db="EMBL/GenBank/DDBJ databases">
        <authorList>
            <person name="Huq M.A."/>
        </authorList>
    </citation>
    <scope>NUCLEOTIDE SEQUENCE [LARGE SCALE GENOMIC DNA]</scope>
    <source>
        <strain evidence="8 9">MAHUQ-52</strain>
    </source>
</reference>
<dbReference type="CDD" id="cd00959">
    <property type="entry name" value="DeoC"/>
    <property type="match status" value="1"/>
</dbReference>
<evidence type="ECO:0000256" key="6">
    <source>
        <dbReference type="ARBA" id="ARBA00048791"/>
    </source>
</evidence>
<sequence length="318" mass="34725">MTHNSAFKRNEAVGLDLGWVNQIKVNRNAADRRAASLANRRTVKKEYQAAWLVKAIQCIDLTTLGGDDTPGRVERLCMKAMRPLRSDLVEALGVQGLTTGAVCVYHEMIAPAVKVLNGRLPIAAVSTAFPAGLSSLETKLREIELSVAAGATEIDIVITRQHVLTGNWQALYDEMLAYRKACGEAHVKAILATGDLVTLENVAKASWVCMMAGSDFIKTSTGKEGVNATIPVSLVMVRAIREYYEQTGFQVGYKPAGGVSTAKSALQYLTVMKEELGNEWLEPHLFRIGASSLLTDIERQLEHYVTGNYSASYRHAQP</sequence>
<proteinExistence type="inferred from homology"/>
<evidence type="ECO:0000256" key="4">
    <source>
        <dbReference type="ARBA" id="ARBA00023239"/>
    </source>
</evidence>
<dbReference type="PIRSF" id="PIRSF001357">
    <property type="entry name" value="DeoC"/>
    <property type="match status" value="1"/>
</dbReference>
<protein>
    <recommendedName>
        <fullName evidence="3 7">Deoxyribose-phosphate aldolase</fullName>
        <ecNumber evidence="3 7">4.1.2.4</ecNumber>
    </recommendedName>
</protein>
<evidence type="ECO:0000256" key="2">
    <source>
        <dbReference type="ARBA" id="ARBA00009473"/>
    </source>
</evidence>
<gene>
    <name evidence="8" type="primary">deoC</name>
    <name evidence="8" type="ORF">LMJ30_02380</name>
</gene>
<keyword evidence="4 8" id="KW-0456">Lyase</keyword>
<dbReference type="InterPro" id="IPR013785">
    <property type="entry name" value="Aldolase_TIM"/>
</dbReference>
<dbReference type="PANTHER" id="PTHR10889:SF3">
    <property type="entry name" value="DEOXYRIBOSE-PHOSPHATE ALDOLASE"/>
    <property type="match status" value="1"/>
</dbReference>
<dbReference type="Proteomes" id="UP001198701">
    <property type="component" value="Unassembled WGS sequence"/>
</dbReference>
<comment type="catalytic activity">
    <reaction evidence="6">
        <text>2-deoxy-D-ribose 5-phosphate = D-glyceraldehyde 3-phosphate + acetaldehyde</text>
        <dbReference type="Rhea" id="RHEA:12821"/>
        <dbReference type="ChEBI" id="CHEBI:15343"/>
        <dbReference type="ChEBI" id="CHEBI:59776"/>
        <dbReference type="ChEBI" id="CHEBI:62877"/>
        <dbReference type="EC" id="4.1.2.4"/>
    </reaction>
</comment>
<dbReference type="InterPro" id="IPR002915">
    <property type="entry name" value="DeoC/FbaB/LacD_aldolase"/>
</dbReference>
<evidence type="ECO:0000256" key="5">
    <source>
        <dbReference type="ARBA" id="ARBA00023270"/>
    </source>
</evidence>
<dbReference type="PANTHER" id="PTHR10889">
    <property type="entry name" value="DEOXYRIBOSE-PHOSPHATE ALDOLASE"/>
    <property type="match status" value="1"/>
</dbReference>
<dbReference type="EMBL" id="JAJHPV010000004">
    <property type="protein sequence ID" value="MCC6069805.1"/>
    <property type="molecule type" value="Genomic_DNA"/>
</dbReference>
<dbReference type="Pfam" id="PF01791">
    <property type="entry name" value="DeoC"/>
    <property type="match status" value="1"/>
</dbReference>
<dbReference type="EC" id="4.1.2.4" evidence="3 7"/>
<comment type="similarity">
    <text evidence="2">Belongs to the DeoC/FbaB aldolase family. DeoC type 2 subfamily.</text>
</comment>
<dbReference type="RefSeq" id="WP_229430737.1">
    <property type="nucleotide sequence ID" value="NZ_JAJHPV010000004.1"/>
</dbReference>
<dbReference type="NCBIfam" id="TIGR00126">
    <property type="entry name" value="deoC"/>
    <property type="match status" value="1"/>
</dbReference>
<keyword evidence="9" id="KW-1185">Reference proteome</keyword>
<name>A0ABS8IR94_9BURK</name>
<dbReference type="SMART" id="SM01133">
    <property type="entry name" value="DeoC"/>
    <property type="match status" value="1"/>
</dbReference>
<dbReference type="GO" id="GO:0004139">
    <property type="term" value="F:deoxyribose-phosphate aldolase activity"/>
    <property type="evidence" value="ECO:0007669"/>
    <property type="project" value="UniProtKB-EC"/>
</dbReference>
<evidence type="ECO:0000256" key="7">
    <source>
        <dbReference type="NCBIfam" id="TIGR00126"/>
    </source>
</evidence>